<name>A0ABS2DND5_9BACI</name>
<dbReference type="Gene3D" id="3.30.530.20">
    <property type="match status" value="1"/>
</dbReference>
<dbReference type="EMBL" id="JAFELM010000036">
    <property type="protein sequence ID" value="MBM6619001.1"/>
    <property type="molecule type" value="Genomic_DNA"/>
</dbReference>
<proteinExistence type="predicted"/>
<dbReference type="SUPFAM" id="SSF55961">
    <property type="entry name" value="Bet v1-like"/>
    <property type="match status" value="1"/>
</dbReference>
<evidence type="ECO:0000313" key="2">
    <source>
        <dbReference type="Proteomes" id="UP001518925"/>
    </source>
</evidence>
<accession>A0ABS2DND5</accession>
<evidence type="ECO:0000313" key="1">
    <source>
        <dbReference type="EMBL" id="MBM6619001.1"/>
    </source>
</evidence>
<dbReference type="InterPro" id="IPR023393">
    <property type="entry name" value="START-like_dom_sf"/>
</dbReference>
<dbReference type="InterPro" id="IPR019587">
    <property type="entry name" value="Polyketide_cyclase/dehydratase"/>
</dbReference>
<sequence length="153" mass="18141">MKQWTRDTEIHAPIEQVWKLFDGSLEDMQKIMPQVIENKLVTETENKVGSVHLQTYKERNRTQTYEVKTLEYMNQPDHKIVKVGFVIANMFEITARYELKKLEDNKTWFQYTTTNKPLKWFIKAFLLLASDKIVVQFVDRVKRVAEEQNEAGA</sequence>
<reference evidence="1 2" key="1">
    <citation type="submission" date="2021-02" db="EMBL/GenBank/DDBJ databases">
        <title>Bacillus sp. RD4P76, an endophyte from a halophyte.</title>
        <authorList>
            <person name="Sun J.-Q."/>
        </authorList>
    </citation>
    <scope>NUCLEOTIDE SEQUENCE [LARGE SCALE GENOMIC DNA]</scope>
    <source>
        <strain evidence="1 2">RD4P76</strain>
    </source>
</reference>
<gene>
    <name evidence="1" type="ORF">JR050_15130</name>
</gene>
<dbReference type="Proteomes" id="UP001518925">
    <property type="component" value="Unassembled WGS sequence"/>
</dbReference>
<dbReference type="RefSeq" id="WP_204204354.1">
    <property type="nucleotide sequence ID" value="NZ_JAFELM010000036.1"/>
</dbReference>
<protein>
    <submittedName>
        <fullName evidence="1">SRPBCC family protein</fullName>
    </submittedName>
</protein>
<dbReference type="Pfam" id="PF10604">
    <property type="entry name" value="Polyketide_cyc2"/>
    <property type="match status" value="1"/>
</dbReference>
<organism evidence="1 2">
    <name type="scientific">Bacillus suaedaesalsae</name>
    <dbReference type="NCBI Taxonomy" id="2810349"/>
    <lineage>
        <taxon>Bacteria</taxon>
        <taxon>Bacillati</taxon>
        <taxon>Bacillota</taxon>
        <taxon>Bacilli</taxon>
        <taxon>Bacillales</taxon>
        <taxon>Bacillaceae</taxon>
        <taxon>Bacillus</taxon>
    </lineage>
</organism>
<keyword evidence="2" id="KW-1185">Reference proteome</keyword>
<comment type="caution">
    <text evidence="1">The sequence shown here is derived from an EMBL/GenBank/DDBJ whole genome shotgun (WGS) entry which is preliminary data.</text>
</comment>